<evidence type="ECO:0000313" key="2">
    <source>
        <dbReference type="Ensembl" id="ENSAOWP00000013057.1"/>
    </source>
</evidence>
<dbReference type="AlphaFoldDB" id="A0A8B9PWU8"/>
<proteinExistence type="predicted"/>
<reference evidence="2" key="1">
    <citation type="submission" date="2025-08" db="UniProtKB">
        <authorList>
            <consortium name="Ensembl"/>
        </authorList>
    </citation>
    <scope>IDENTIFICATION</scope>
</reference>
<evidence type="ECO:0000256" key="1">
    <source>
        <dbReference type="SAM" id="MobiDB-lite"/>
    </source>
</evidence>
<sequence>MAGCGMPVVCMPEPSIRAHTHHPIEGKPGISDVWEGRWWWRQPLVFPGLGPLPPLPCFWLMSAGKWGEWEPWLKCGWTPCDGCTTGTLLDCKTQGEGSRGVRHGAGGLRAAATRPPARERAAREPPTGRSAGAIASPASARLQRASVPSAAPGQGGKCPRLNK</sequence>
<feature type="region of interest" description="Disordered" evidence="1">
    <location>
        <begin position="94"/>
        <end position="163"/>
    </location>
</feature>
<dbReference type="Proteomes" id="UP000694424">
    <property type="component" value="Unplaced"/>
</dbReference>
<organism evidence="2 3">
    <name type="scientific">Apteryx owenii</name>
    <name type="common">Little spotted kiwi</name>
    <dbReference type="NCBI Taxonomy" id="8824"/>
    <lineage>
        <taxon>Eukaryota</taxon>
        <taxon>Metazoa</taxon>
        <taxon>Chordata</taxon>
        <taxon>Craniata</taxon>
        <taxon>Vertebrata</taxon>
        <taxon>Euteleostomi</taxon>
        <taxon>Archelosauria</taxon>
        <taxon>Archosauria</taxon>
        <taxon>Dinosauria</taxon>
        <taxon>Saurischia</taxon>
        <taxon>Theropoda</taxon>
        <taxon>Coelurosauria</taxon>
        <taxon>Aves</taxon>
        <taxon>Palaeognathae</taxon>
        <taxon>Apterygiformes</taxon>
        <taxon>Apterygidae</taxon>
        <taxon>Apteryx</taxon>
    </lineage>
</organism>
<reference evidence="2" key="2">
    <citation type="submission" date="2025-09" db="UniProtKB">
        <authorList>
            <consortium name="Ensembl"/>
        </authorList>
    </citation>
    <scope>IDENTIFICATION</scope>
</reference>
<dbReference type="Ensembl" id="ENSAOWT00000014845.1">
    <property type="protein sequence ID" value="ENSAOWP00000013057.1"/>
    <property type="gene ID" value="ENSAOWG00000008907.1"/>
</dbReference>
<evidence type="ECO:0000313" key="3">
    <source>
        <dbReference type="Proteomes" id="UP000694424"/>
    </source>
</evidence>
<name>A0A8B9PWU8_APTOW</name>
<accession>A0A8B9PWU8</accession>
<protein>
    <submittedName>
        <fullName evidence="2">Uncharacterized protein</fullName>
    </submittedName>
</protein>
<keyword evidence="3" id="KW-1185">Reference proteome</keyword>